<keyword evidence="1" id="KW-0378">Hydrolase</keyword>
<dbReference type="EMBL" id="LGIQ01000011">
    <property type="protein sequence ID" value="KNB70120.1"/>
    <property type="molecule type" value="Genomic_DNA"/>
</dbReference>
<dbReference type="InterPro" id="IPR009003">
    <property type="entry name" value="Peptidase_S1_PA"/>
</dbReference>
<proteinExistence type="predicted"/>
<feature type="region of interest" description="Disordered" evidence="2">
    <location>
        <begin position="57"/>
        <end position="82"/>
    </location>
</feature>
<dbReference type="SUPFAM" id="SSF50494">
    <property type="entry name" value="Trypsin-like serine proteases"/>
    <property type="match status" value="1"/>
</dbReference>
<name>A0A0K9YPL5_9BACL</name>
<dbReference type="Pfam" id="PF13365">
    <property type="entry name" value="Trypsin_2"/>
    <property type="match status" value="1"/>
</dbReference>
<dbReference type="STRING" id="54915.ADS79_26730"/>
<organism evidence="3 4">
    <name type="scientific">Brevibacillus reuszeri</name>
    <dbReference type="NCBI Taxonomy" id="54915"/>
    <lineage>
        <taxon>Bacteria</taxon>
        <taxon>Bacillati</taxon>
        <taxon>Bacillota</taxon>
        <taxon>Bacilli</taxon>
        <taxon>Bacillales</taxon>
        <taxon>Paenibacillaceae</taxon>
        <taxon>Brevibacillus</taxon>
    </lineage>
</organism>
<dbReference type="Gene3D" id="2.40.10.10">
    <property type="entry name" value="Trypsin-like serine proteases"/>
    <property type="match status" value="2"/>
</dbReference>
<protein>
    <submittedName>
        <fullName evidence="3">Serine protease</fullName>
    </submittedName>
</protein>
<dbReference type="PATRIC" id="fig|54915.3.peg.4522"/>
<evidence type="ECO:0000256" key="1">
    <source>
        <dbReference type="ARBA" id="ARBA00022825"/>
    </source>
</evidence>
<dbReference type="Proteomes" id="UP000036834">
    <property type="component" value="Unassembled WGS sequence"/>
</dbReference>
<dbReference type="GO" id="GO:0008236">
    <property type="term" value="F:serine-type peptidase activity"/>
    <property type="evidence" value="ECO:0007669"/>
    <property type="project" value="UniProtKB-KW"/>
</dbReference>
<evidence type="ECO:0000313" key="4">
    <source>
        <dbReference type="Proteomes" id="UP000036834"/>
    </source>
</evidence>
<evidence type="ECO:0000256" key="2">
    <source>
        <dbReference type="SAM" id="MobiDB-lite"/>
    </source>
</evidence>
<reference evidence="4" key="1">
    <citation type="submission" date="2015-07" db="EMBL/GenBank/DDBJ databases">
        <title>Genome sequencing project for genomic taxonomy and phylogenomics of Bacillus-like bacteria.</title>
        <authorList>
            <person name="Liu B."/>
            <person name="Wang J."/>
            <person name="Zhu Y."/>
            <person name="Liu G."/>
            <person name="Chen Q."/>
            <person name="Chen Z."/>
            <person name="Lan J."/>
            <person name="Che J."/>
            <person name="Ge C."/>
            <person name="Shi H."/>
            <person name="Pan Z."/>
            <person name="Liu X."/>
        </authorList>
    </citation>
    <scope>NUCLEOTIDE SEQUENCE [LARGE SCALE GENOMIC DNA]</scope>
    <source>
        <strain evidence="4">DSM 9887</strain>
    </source>
</reference>
<dbReference type="GO" id="GO:0006508">
    <property type="term" value="P:proteolysis"/>
    <property type="evidence" value="ECO:0007669"/>
    <property type="project" value="UniProtKB-KW"/>
</dbReference>
<sequence>MNKQPDEKTKEALKVLQSEQVIQSPAYWLENAFEGGTVRGDYAALLIQNMAKKLATSVPETPIPEQPKPKPEPEKPDKQPKSWAEIEKLTQAASVHVDVGGGGTGVLLKGGLLLTAKHVSKGRESIRFKTNSRHWYTAALVSEHPGVGKDAVDLALYRIENAPANLPYLPVNTEPLITGQKLLTVQAEYTEWITRSGQLCQISTEKEPWEFDCSIPAQHGNSGGAAVNEYGEVIGVIVNLASVGIQKGSVRESVPGCEAVNLIYPAVVGWLKKYM</sequence>
<evidence type="ECO:0000313" key="3">
    <source>
        <dbReference type="EMBL" id="KNB70120.1"/>
    </source>
</evidence>
<keyword evidence="1" id="KW-0720">Serine protease</keyword>
<dbReference type="OrthoDB" id="636533at2"/>
<comment type="caution">
    <text evidence="3">The sequence shown here is derived from an EMBL/GenBank/DDBJ whole genome shotgun (WGS) entry which is preliminary data.</text>
</comment>
<dbReference type="InterPro" id="IPR043504">
    <property type="entry name" value="Peptidase_S1_PA_chymotrypsin"/>
</dbReference>
<dbReference type="AlphaFoldDB" id="A0A0K9YPL5"/>
<keyword evidence="3" id="KW-0645">Protease</keyword>
<gene>
    <name evidence="3" type="ORF">ADS79_26730</name>
</gene>
<feature type="compositionally biased region" description="Basic and acidic residues" evidence="2">
    <location>
        <begin position="67"/>
        <end position="82"/>
    </location>
</feature>
<accession>A0A0K9YPL5</accession>